<dbReference type="PANTHER" id="PTHR24089">
    <property type="entry name" value="SOLUTE CARRIER FAMILY 25"/>
    <property type="match status" value="1"/>
</dbReference>
<evidence type="ECO:0000256" key="6">
    <source>
        <dbReference type="PROSITE-ProRule" id="PRU00282"/>
    </source>
</evidence>
<evidence type="ECO:0000256" key="1">
    <source>
        <dbReference type="ARBA" id="ARBA00004141"/>
    </source>
</evidence>
<dbReference type="GO" id="GO:0016020">
    <property type="term" value="C:membrane"/>
    <property type="evidence" value="ECO:0007669"/>
    <property type="project" value="UniProtKB-SubCell"/>
</dbReference>
<keyword evidence="10" id="KW-1185">Reference proteome</keyword>
<dbReference type="PRINTS" id="PR00926">
    <property type="entry name" value="MITOCARRIER"/>
</dbReference>
<evidence type="ECO:0000256" key="4">
    <source>
        <dbReference type="ARBA" id="ARBA00022737"/>
    </source>
</evidence>
<keyword evidence="2 7" id="KW-0813">Transport</keyword>
<sequence length="359" mass="38478">MHAAGQSQTASTEESQNGALANEGPGTDQATSGGYKKGGAVNLRDIGVAFASGSIAGFGVKTLTAPLSRMTILLQVQGMQAPLAAAGTAAARQANATTLNSASFVAKPTSWEYLRSVYQREGLLSFWKGNWASIVHKSSAQGANYIVFEFIKDRTKPYLWRSADDPGFVARAFSGFAAGTVSLTLTYPFDVIRTRLAVEAVPEKGGSAPPRQGMIGTFRHVLAREGLRAFSRGLPCTWLCQGINLGLNFGIYESLNTSCLKPGETRTGFKETMACGAAAGLVTSVAVHPLDLIRRRQQLSCVNPTVAEIFQGILRQEGFRGLYRGLGPEIVKVVPAVGLSFFAYEYLRQEVFKSQVPPR</sequence>
<reference evidence="9 10" key="1">
    <citation type="journal article" date="2015" name="Genome Biol. Evol.">
        <title>Comparative Genomics of a Bacterivorous Green Alga Reveals Evolutionary Causalities and Consequences of Phago-Mixotrophic Mode of Nutrition.</title>
        <authorList>
            <person name="Burns J.A."/>
            <person name="Paasch A."/>
            <person name="Narechania A."/>
            <person name="Kim E."/>
        </authorList>
    </citation>
    <scope>NUCLEOTIDE SEQUENCE [LARGE SCALE GENOMIC DNA]</scope>
    <source>
        <strain evidence="9 10">PLY_AMNH</strain>
    </source>
</reference>
<name>A0AAE0KU47_9CHLO</name>
<evidence type="ECO:0008006" key="11">
    <source>
        <dbReference type="Google" id="ProtNLM"/>
    </source>
</evidence>
<dbReference type="PROSITE" id="PS50920">
    <property type="entry name" value="SOLCAR"/>
    <property type="match status" value="3"/>
</dbReference>
<dbReference type="InterPro" id="IPR002067">
    <property type="entry name" value="MCP"/>
</dbReference>
<keyword evidence="5 6" id="KW-0472">Membrane</keyword>
<dbReference type="InterPro" id="IPR023395">
    <property type="entry name" value="MCP_dom_sf"/>
</dbReference>
<comment type="similarity">
    <text evidence="7">Belongs to the mitochondrial carrier (TC 2.A.29) family.</text>
</comment>
<dbReference type="AlphaFoldDB" id="A0AAE0KU47"/>
<evidence type="ECO:0000256" key="5">
    <source>
        <dbReference type="ARBA" id="ARBA00023136"/>
    </source>
</evidence>
<keyword evidence="4" id="KW-0677">Repeat</keyword>
<feature type="repeat" description="Solcar" evidence="6">
    <location>
        <begin position="267"/>
        <end position="350"/>
    </location>
</feature>
<accession>A0AAE0KU47</accession>
<dbReference type="Gene3D" id="1.50.40.10">
    <property type="entry name" value="Mitochondrial carrier domain"/>
    <property type="match status" value="1"/>
</dbReference>
<comment type="caution">
    <text evidence="9">The sequence shown here is derived from an EMBL/GenBank/DDBJ whole genome shotgun (WGS) entry which is preliminary data.</text>
</comment>
<dbReference type="GO" id="GO:0055085">
    <property type="term" value="P:transmembrane transport"/>
    <property type="evidence" value="ECO:0007669"/>
    <property type="project" value="InterPro"/>
</dbReference>
<evidence type="ECO:0000256" key="7">
    <source>
        <dbReference type="RuleBase" id="RU000488"/>
    </source>
</evidence>
<dbReference type="SUPFAM" id="SSF103506">
    <property type="entry name" value="Mitochondrial carrier"/>
    <property type="match status" value="1"/>
</dbReference>
<evidence type="ECO:0000256" key="3">
    <source>
        <dbReference type="ARBA" id="ARBA00022692"/>
    </source>
</evidence>
<proteinExistence type="inferred from homology"/>
<organism evidence="9 10">
    <name type="scientific">Cymbomonas tetramitiformis</name>
    <dbReference type="NCBI Taxonomy" id="36881"/>
    <lineage>
        <taxon>Eukaryota</taxon>
        <taxon>Viridiplantae</taxon>
        <taxon>Chlorophyta</taxon>
        <taxon>Pyramimonadophyceae</taxon>
        <taxon>Pyramimonadales</taxon>
        <taxon>Pyramimonadaceae</taxon>
        <taxon>Cymbomonas</taxon>
    </lineage>
</organism>
<feature type="region of interest" description="Disordered" evidence="8">
    <location>
        <begin position="1"/>
        <end position="33"/>
    </location>
</feature>
<dbReference type="InterPro" id="IPR018108">
    <property type="entry name" value="MCP_transmembrane"/>
</dbReference>
<feature type="compositionally biased region" description="Polar residues" evidence="8">
    <location>
        <begin position="1"/>
        <end position="19"/>
    </location>
</feature>
<evidence type="ECO:0000313" key="9">
    <source>
        <dbReference type="EMBL" id="KAK3260539.1"/>
    </source>
</evidence>
<dbReference type="Proteomes" id="UP001190700">
    <property type="component" value="Unassembled WGS sequence"/>
</dbReference>
<comment type="subcellular location">
    <subcellularLocation>
        <location evidence="1">Membrane</location>
        <topology evidence="1">Multi-pass membrane protein</topology>
    </subcellularLocation>
</comment>
<evidence type="ECO:0000256" key="8">
    <source>
        <dbReference type="SAM" id="MobiDB-lite"/>
    </source>
</evidence>
<evidence type="ECO:0000256" key="2">
    <source>
        <dbReference type="ARBA" id="ARBA00022448"/>
    </source>
</evidence>
<protein>
    <recommendedName>
        <fullName evidence="11">Mitochondrial carrier protein</fullName>
    </recommendedName>
</protein>
<dbReference type="EMBL" id="LGRX02017598">
    <property type="protein sequence ID" value="KAK3260539.1"/>
    <property type="molecule type" value="Genomic_DNA"/>
</dbReference>
<dbReference type="Pfam" id="PF00153">
    <property type="entry name" value="Mito_carr"/>
    <property type="match status" value="3"/>
</dbReference>
<feature type="repeat" description="Solcar" evidence="6">
    <location>
        <begin position="166"/>
        <end position="258"/>
    </location>
</feature>
<gene>
    <name evidence="9" type="ORF">CYMTET_30505</name>
</gene>
<evidence type="ECO:0000313" key="10">
    <source>
        <dbReference type="Proteomes" id="UP001190700"/>
    </source>
</evidence>
<feature type="repeat" description="Solcar" evidence="6">
    <location>
        <begin position="44"/>
        <end position="154"/>
    </location>
</feature>
<keyword evidence="3 6" id="KW-0812">Transmembrane</keyword>